<accession>A0A3R7VYT3</accession>
<dbReference type="PANTHER" id="PTHR43861">
    <property type="entry name" value="TRANS-ACONITATE 2-METHYLTRANSFERASE-RELATED"/>
    <property type="match status" value="1"/>
</dbReference>
<dbReference type="SUPFAM" id="SSF53335">
    <property type="entry name" value="S-adenosyl-L-methionine-dependent methyltransferases"/>
    <property type="match status" value="1"/>
</dbReference>
<evidence type="ECO:0000256" key="1">
    <source>
        <dbReference type="ARBA" id="ARBA00022679"/>
    </source>
</evidence>
<evidence type="ECO:0000259" key="2">
    <source>
        <dbReference type="Pfam" id="PF08241"/>
    </source>
</evidence>
<dbReference type="InterPro" id="IPR029063">
    <property type="entry name" value="SAM-dependent_MTases_sf"/>
</dbReference>
<dbReference type="InterPro" id="IPR013216">
    <property type="entry name" value="Methyltransf_11"/>
</dbReference>
<gene>
    <name evidence="3" type="ORF">D5R95_02540</name>
</gene>
<comment type="caution">
    <text evidence="3">The sequence shown here is derived from an EMBL/GenBank/DDBJ whole genome shotgun (WGS) entry which is preliminary data.</text>
</comment>
<dbReference type="CDD" id="cd02440">
    <property type="entry name" value="AdoMet_MTases"/>
    <property type="match status" value="1"/>
</dbReference>
<name>A0A3R7VYT3_9EURY</name>
<dbReference type="PANTHER" id="PTHR43861:SF3">
    <property type="entry name" value="PUTATIVE (AFU_ORTHOLOGUE AFUA_2G14390)-RELATED"/>
    <property type="match status" value="1"/>
</dbReference>
<dbReference type="AlphaFoldDB" id="A0A3R7VYT3"/>
<sequence>MGTENPNVDHGKCDAQKEHWESVYSSNTDKFGTTPSEPAKITSTLLKKESKTSLIELGAGQGRDTLYFARSGFNVTALDYSHKGIEAINITATDQCLDDSIQTVQQDVRELLPFENDSFDACYSHMLYCMPLSKSELSKLSSEIYRILKPGGLNIFTTRNTKDPQYRTGLHRGEGLWEIDGGFIVHFLSKEDISKLCEDFEILQIDNFEEGMIPSLNEPKKLYIVVTRKPGL</sequence>
<feature type="domain" description="Methyltransferase type 11" evidence="2">
    <location>
        <begin position="56"/>
        <end position="155"/>
    </location>
</feature>
<reference evidence="3 4" key="1">
    <citation type="submission" date="2018-08" db="EMBL/GenBank/DDBJ databases">
        <title>The metabolism and importance of syntrophic acetate oxidation coupled to methane or sulfide production in haloalkaline environments.</title>
        <authorList>
            <person name="Timmers P.H.A."/>
            <person name="Vavourakis C.D."/>
            <person name="Sorokin D.Y."/>
            <person name="Sinninghe Damste J.S."/>
            <person name="Muyzer G."/>
            <person name="Stams A.J.M."/>
            <person name="Plugge C.M."/>
        </authorList>
    </citation>
    <scope>NUCLEOTIDE SEQUENCE [LARGE SCALE GENOMIC DNA]</scope>
    <source>
        <strain evidence="3">MSAO_Arc3</strain>
    </source>
</reference>
<keyword evidence="3" id="KW-0489">Methyltransferase</keyword>
<dbReference type="Gene3D" id="3.40.50.150">
    <property type="entry name" value="Vaccinia Virus protein VP39"/>
    <property type="match status" value="1"/>
</dbReference>
<dbReference type="EMBL" id="QZAB01000170">
    <property type="protein sequence ID" value="RQD89034.1"/>
    <property type="molecule type" value="Genomic_DNA"/>
</dbReference>
<proteinExistence type="predicted"/>
<dbReference type="GO" id="GO:0008757">
    <property type="term" value="F:S-adenosylmethionine-dependent methyltransferase activity"/>
    <property type="evidence" value="ECO:0007669"/>
    <property type="project" value="InterPro"/>
</dbReference>
<dbReference type="Proteomes" id="UP000284763">
    <property type="component" value="Unassembled WGS sequence"/>
</dbReference>
<dbReference type="Pfam" id="PF08241">
    <property type="entry name" value="Methyltransf_11"/>
    <property type="match status" value="1"/>
</dbReference>
<organism evidence="3 4">
    <name type="scientific">Methanosalsum natronophilum</name>
    <dbReference type="NCBI Taxonomy" id="768733"/>
    <lineage>
        <taxon>Archaea</taxon>
        <taxon>Methanobacteriati</taxon>
        <taxon>Methanobacteriota</taxon>
        <taxon>Stenosarchaea group</taxon>
        <taxon>Methanomicrobia</taxon>
        <taxon>Methanosarcinales</taxon>
        <taxon>Methanosarcinaceae</taxon>
        <taxon>Methanosalsum</taxon>
    </lineage>
</organism>
<dbReference type="GO" id="GO:0032259">
    <property type="term" value="P:methylation"/>
    <property type="evidence" value="ECO:0007669"/>
    <property type="project" value="UniProtKB-KW"/>
</dbReference>
<evidence type="ECO:0000313" key="3">
    <source>
        <dbReference type="EMBL" id="RQD89034.1"/>
    </source>
</evidence>
<protein>
    <submittedName>
        <fullName evidence="3">Class I SAM-dependent methyltransferase</fullName>
    </submittedName>
</protein>
<keyword evidence="1 3" id="KW-0808">Transferase</keyword>
<evidence type="ECO:0000313" key="4">
    <source>
        <dbReference type="Proteomes" id="UP000284763"/>
    </source>
</evidence>